<evidence type="ECO:0000256" key="2">
    <source>
        <dbReference type="ARBA" id="ARBA00022643"/>
    </source>
</evidence>
<dbReference type="PROSITE" id="PS50112">
    <property type="entry name" value="PAS"/>
    <property type="match status" value="1"/>
</dbReference>
<dbReference type="STRING" id="1300341.I595_1483"/>
<dbReference type="InterPro" id="IPR035965">
    <property type="entry name" value="PAS-like_dom_sf"/>
</dbReference>
<gene>
    <name evidence="6" type="ORF">I595_1483</name>
</gene>
<keyword evidence="3" id="KW-0157">Chromophore</keyword>
<dbReference type="InterPro" id="IPR000014">
    <property type="entry name" value="PAS"/>
</dbReference>
<evidence type="ECO:0000313" key="7">
    <source>
        <dbReference type="Proteomes" id="UP000050280"/>
    </source>
</evidence>
<dbReference type="NCBIfam" id="TIGR00229">
    <property type="entry name" value="sensory_box"/>
    <property type="match status" value="1"/>
</dbReference>
<dbReference type="PROSITE" id="PS50113">
    <property type="entry name" value="PAC"/>
    <property type="match status" value="1"/>
</dbReference>
<evidence type="ECO:0000259" key="4">
    <source>
        <dbReference type="PROSITE" id="PS50112"/>
    </source>
</evidence>
<protein>
    <submittedName>
        <fullName evidence="6">PAS fold sensor protein</fullName>
    </submittedName>
</protein>
<dbReference type="SUPFAM" id="SSF55785">
    <property type="entry name" value="PYP-like sensor domain (PAS domain)"/>
    <property type="match status" value="1"/>
</dbReference>
<dbReference type="InterPro" id="IPR000700">
    <property type="entry name" value="PAS-assoc_C"/>
</dbReference>
<evidence type="ECO:0000256" key="3">
    <source>
        <dbReference type="ARBA" id="ARBA00022991"/>
    </source>
</evidence>
<dbReference type="Proteomes" id="UP000050280">
    <property type="component" value="Unassembled WGS sequence"/>
</dbReference>
<keyword evidence="7" id="KW-1185">Reference proteome</keyword>
<name>A0A0P7AHK7_9FLAO</name>
<dbReference type="EMBL" id="LDJX01000002">
    <property type="protein sequence ID" value="KPM33056.1"/>
    <property type="molecule type" value="Genomic_DNA"/>
</dbReference>
<sequence>MEEMKHYDKAANKFYANLNITELPLAGWDVFSKFFSKVCESLQDINILKGISHEQAWQTVVPFEKEVLKKKHIIVVTDAKLNIVHATQNIYDMNGYRPEEIVGQKPKIFQGEKTCKHTAQRISKAVRELESFEATILNYRKDGSTYNCWIKGTPIYNRKGKVVNFIAFEREVA</sequence>
<organism evidence="6 7">
    <name type="scientific">Croceitalea dokdonensis DOKDO 023</name>
    <dbReference type="NCBI Taxonomy" id="1300341"/>
    <lineage>
        <taxon>Bacteria</taxon>
        <taxon>Pseudomonadati</taxon>
        <taxon>Bacteroidota</taxon>
        <taxon>Flavobacteriia</taxon>
        <taxon>Flavobacteriales</taxon>
        <taxon>Flavobacteriaceae</taxon>
        <taxon>Croceitalea</taxon>
    </lineage>
</organism>
<proteinExistence type="predicted"/>
<keyword evidence="2" id="KW-0288">FMN</keyword>
<dbReference type="AlphaFoldDB" id="A0A0P7AHK7"/>
<dbReference type="PANTHER" id="PTHR47429:SF2">
    <property type="entry name" value="PROTEIN TWIN LOV 1"/>
    <property type="match status" value="1"/>
</dbReference>
<dbReference type="PANTHER" id="PTHR47429">
    <property type="entry name" value="PROTEIN TWIN LOV 1"/>
    <property type="match status" value="1"/>
</dbReference>
<dbReference type="Pfam" id="PF13426">
    <property type="entry name" value="PAS_9"/>
    <property type="match status" value="1"/>
</dbReference>
<keyword evidence="1" id="KW-0285">Flavoprotein</keyword>
<evidence type="ECO:0000259" key="5">
    <source>
        <dbReference type="PROSITE" id="PS50113"/>
    </source>
</evidence>
<dbReference type="Gene3D" id="3.30.450.20">
    <property type="entry name" value="PAS domain"/>
    <property type="match status" value="1"/>
</dbReference>
<reference evidence="6 7" key="1">
    <citation type="submission" date="2015-09" db="EMBL/GenBank/DDBJ databases">
        <title>Genome sequence of the marine flavobacterium Croceitalea dokdonensis DOKDO 023 that contains proton- and sodium-pumping rhodopsins.</title>
        <authorList>
            <person name="Kwon S.-K."/>
            <person name="Lee H.K."/>
            <person name="Kwak M.-J."/>
            <person name="Kim J.F."/>
        </authorList>
    </citation>
    <scope>NUCLEOTIDE SEQUENCE [LARGE SCALE GENOMIC DNA]</scope>
    <source>
        <strain evidence="6 7">DOKDO 023</strain>
    </source>
</reference>
<feature type="domain" description="PAS" evidence="4">
    <location>
        <begin position="74"/>
        <end position="104"/>
    </location>
</feature>
<evidence type="ECO:0000256" key="1">
    <source>
        <dbReference type="ARBA" id="ARBA00022630"/>
    </source>
</evidence>
<dbReference type="OrthoDB" id="5760647at2"/>
<dbReference type="CDD" id="cd00130">
    <property type="entry name" value="PAS"/>
    <property type="match status" value="1"/>
</dbReference>
<comment type="caution">
    <text evidence="6">The sequence shown here is derived from an EMBL/GenBank/DDBJ whole genome shotgun (WGS) entry which is preliminary data.</text>
</comment>
<feature type="domain" description="PAC" evidence="5">
    <location>
        <begin position="130"/>
        <end position="173"/>
    </location>
</feature>
<accession>A0A0P7AHK7</accession>
<evidence type="ECO:0000313" key="6">
    <source>
        <dbReference type="EMBL" id="KPM33056.1"/>
    </source>
</evidence>